<accession>A0AAD3DYZ6</accession>
<evidence type="ECO:0000313" key="2">
    <source>
        <dbReference type="EMBL" id="GFR50666.1"/>
    </source>
</evidence>
<keyword evidence="3" id="KW-1185">Reference proteome</keyword>
<feature type="region of interest" description="Disordered" evidence="1">
    <location>
        <begin position="98"/>
        <end position="142"/>
    </location>
</feature>
<reference evidence="2 3" key="1">
    <citation type="journal article" date="2021" name="Sci. Rep.">
        <title>Genome sequencing of the multicellular alga Astrephomene provides insights into convergent evolution of germ-soma differentiation.</title>
        <authorList>
            <person name="Yamashita S."/>
            <person name="Yamamoto K."/>
            <person name="Matsuzaki R."/>
            <person name="Suzuki S."/>
            <person name="Yamaguchi H."/>
            <person name="Hirooka S."/>
            <person name="Minakuchi Y."/>
            <person name="Miyagishima S."/>
            <person name="Kawachi M."/>
            <person name="Toyoda A."/>
            <person name="Nozaki H."/>
        </authorList>
    </citation>
    <scope>NUCLEOTIDE SEQUENCE [LARGE SCALE GENOMIC DNA]</scope>
    <source>
        <strain evidence="2 3">NIES-4017</strain>
    </source>
</reference>
<dbReference type="InterPro" id="IPR001680">
    <property type="entry name" value="WD40_rpt"/>
</dbReference>
<evidence type="ECO:0000256" key="1">
    <source>
        <dbReference type="SAM" id="MobiDB-lite"/>
    </source>
</evidence>
<sequence length="142" mass="14954">GRAAGPWLRLLRTRVAGARVSSLSWSPDGQLLAAASPDQAGLQVWEVASGIPTPVSAGPAAFDTVRWSPCGNYVFAAGTGSRHFYIFETHRWRWARWQTSSGSPSSPSPPSASPLPRPNTHASASQRGTSGTTTPRDSVVAA</sequence>
<feature type="compositionally biased region" description="Polar residues" evidence="1">
    <location>
        <begin position="120"/>
        <end position="136"/>
    </location>
</feature>
<dbReference type="Gene3D" id="2.130.10.10">
    <property type="entry name" value="YVTN repeat-like/Quinoprotein amine dehydrogenase"/>
    <property type="match status" value="1"/>
</dbReference>
<dbReference type="SUPFAM" id="SSF82171">
    <property type="entry name" value="DPP6 N-terminal domain-like"/>
    <property type="match status" value="1"/>
</dbReference>
<dbReference type="GO" id="GO:0005643">
    <property type="term" value="C:nuclear pore"/>
    <property type="evidence" value="ECO:0007669"/>
    <property type="project" value="TreeGrafter"/>
</dbReference>
<name>A0AAD3DYZ6_9CHLO</name>
<comment type="caution">
    <text evidence="2">The sequence shown here is derived from an EMBL/GenBank/DDBJ whole genome shotgun (WGS) entry which is preliminary data.</text>
</comment>
<protein>
    <submittedName>
        <fullName evidence="2">Uncharacterized protein</fullName>
    </submittedName>
</protein>
<dbReference type="Proteomes" id="UP001054857">
    <property type="component" value="Unassembled WGS sequence"/>
</dbReference>
<dbReference type="AlphaFoldDB" id="A0AAD3DYZ6"/>
<dbReference type="PANTHER" id="PTHR14494">
    <property type="entry name" value="ALADIN/ADRACALIN/AAAS"/>
    <property type="match status" value="1"/>
</dbReference>
<dbReference type="Pfam" id="PF00400">
    <property type="entry name" value="WD40"/>
    <property type="match status" value="1"/>
</dbReference>
<organism evidence="2 3">
    <name type="scientific">Astrephomene gubernaculifera</name>
    <dbReference type="NCBI Taxonomy" id="47775"/>
    <lineage>
        <taxon>Eukaryota</taxon>
        <taxon>Viridiplantae</taxon>
        <taxon>Chlorophyta</taxon>
        <taxon>core chlorophytes</taxon>
        <taxon>Chlorophyceae</taxon>
        <taxon>CS clade</taxon>
        <taxon>Chlamydomonadales</taxon>
        <taxon>Astrephomenaceae</taxon>
        <taxon>Astrephomene</taxon>
    </lineage>
</organism>
<feature type="non-terminal residue" evidence="2">
    <location>
        <position position="1"/>
    </location>
</feature>
<dbReference type="EMBL" id="BMAR01000040">
    <property type="protein sequence ID" value="GFR50666.1"/>
    <property type="molecule type" value="Genomic_DNA"/>
</dbReference>
<dbReference type="InterPro" id="IPR045139">
    <property type="entry name" value="Aladin"/>
</dbReference>
<dbReference type="InterPro" id="IPR015943">
    <property type="entry name" value="WD40/YVTN_repeat-like_dom_sf"/>
</dbReference>
<dbReference type="GO" id="GO:0006913">
    <property type="term" value="P:nucleocytoplasmic transport"/>
    <property type="evidence" value="ECO:0007669"/>
    <property type="project" value="TreeGrafter"/>
</dbReference>
<evidence type="ECO:0000313" key="3">
    <source>
        <dbReference type="Proteomes" id="UP001054857"/>
    </source>
</evidence>
<dbReference type="PANTHER" id="PTHR14494:SF0">
    <property type="entry name" value="ALADIN"/>
    <property type="match status" value="1"/>
</dbReference>
<proteinExistence type="predicted"/>
<gene>
    <name evidence="2" type="ORF">Agub_g12916</name>
</gene>
<feature type="non-terminal residue" evidence="2">
    <location>
        <position position="142"/>
    </location>
</feature>
<feature type="compositionally biased region" description="Pro residues" evidence="1">
    <location>
        <begin position="106"/>
        <end position="117"/>
    </location>
</feature>